<feature type="region of interest" description="Disordered" evidence="1">
    <location>
        <begin position="111"/>
        <end position="136"/>
    </location>
</feature>
<dbReference type="InterPro" id="IPR011990">
    <property type="entry name" value="TPR-like_helical_dom_sf"/>
</dbReference>
<protein>
    <submittedName>
        <fullName evidence="3">Anaphase-promoting complex, cyclosome, subunit 3</fullName>
    </submittedName>
</protein>
<evidence type="ECO:0000256" key="2">
    <source>
        <dbReference type="SAM" id="Phobius"/>
    </source>
</evidence>
<dbReference type="SUPFAM" id="SSF48452">
    <property type="entry name" value="TPR-like"/>
    <property type="match status" value="1"/>
</dbReference>
<evidence type="ECO:0000256" key="1">
    <source>
        <dbReference type="SAM" id="MobiDB-lite"/>
    </source>
</evidence>
<dbReference type="Proteomes" id="UP000320735">
    <property type="component" value="Unassembled WGS sequence"/>
</dbReference>
<reference evidence="3 4" key="1">
    <citation type="submission" date="2019-02" db="EMBL/GenBank/DDBJ databases">
        <title>Deep-cultivation of Planctomycetes and their phenomic and genomic characterization uncovers novel biology.</title>
        <authorList>
            <person name="Wiegand S."/>
            <person name="Jogler M."/>
            <person name="Boedeker C."/>
            <person name="Pinto D."/>
            <person name="Vollmers J."/>
            <person name="Rivas-Marin E."/>
            <person name="Kohn T."/>
            <person name="Peeters S.H."/>
            <person name="Heuer A."/>
            <person name="Rast P."/>
            <person name="Oberbeckmann S."/>
            <person name="Bunk B."/>
            <person name="Jeske O."/>
            <person name="Meyerdierks A."/>
            <person name="Storesund J.E."/>
            <person name="Kallscheuer N."/>
            <person name="Luecker S."/>
            <person name="Lage O.M."/>
            <person name="Pohl T."/>
            <person name="Merkel B.J."/>
            <person name="Hornburger P."/>
            <person name="Mueller R.-W."/>
            <person name="Bruemmer F."/>
            <person name="Labrenz M."/>
            <person name="Spormann A.M."/>
            <person name="Op Den Camp H."/>
            <person name="Overmann J."/>
            <person name="Amann R."/>
            <person name="Jetten M.S.M."/>
            <person name="Mascher T."/>
            <person name="Medema M.H."/>
            <person name="Devos D.P."/>
            <person name="Kaster A.-K."/>
            <person name="Ovreas L."/>
            <person name="Rohde M."/>
            <person name="Galperin M.Y."/>
            <person name="Jogler C."/>
        </authorList>
    </citation>
    <scope>NUCLEOTIDE SEQUENCE [LARGE SCALE GENOMIC DNA]</scope>
    <source>
        <strain evidence="3 4">CA54</strain>
    </source>
</reference>
<feature type="region of interest" description="Disordered" evidence="1">
    <location>
        <begin position="363"/>
        <end position="386"/>
    </location>
</feature>
<dbReference type="Gene3D" id="1.25.40.10">
    <property type="entry name" value="Tetratricopeptide repeat domain"/>
    <property type="match status" value="1"/>
</dbReference>
<gene>
    <name evidence="3" type="ORF">CA54_57370</name>
</gene>
<keyword evidence="4" id="KW-1185">Reference proteome</keyword>
<feature type="transmembrane region" description="Helical" evidence="2">
    <location>
        <begin position="162"/>
        <end position="180"/>
    </location>
</feature>
<sequence length="386" mass="43031">MSQAEIAQHGAIEQLTERLRKFESAGVPKPPYYLLSDYLGFLVDNQLLPRETSDNMQAIYNAVRYGDAPIDEGILVKTLAQVDAALATLREMNRSDIETLGESLASSLVPAETPGQVPAPSPVKPASATAPDIPAFPRSESADDLSRFMPVANPPIRKSLRILAGGFLWTLIVLVAGYYGHDKISSLLKKEEPAKLQWEDPERKLVQDRESRKGHQQFVTNRRALIQQTDIEKERQDLLVNLARFHLRNGEYGEFYFIYDSLIRQDPNNPHNKINFAGFLLDKTNPWYHDPNRALQLAEEAVALDPDTYSLRVLAEALYQTGDAEQAKDFRQKADIALYEAEIKGRGRLRGIGILRFSENGRGVPPVSGPGSLVPKKSGTAEWPGD</sequence>
<name>A0A5C6B784_9PLAN</name>
<keyword evidence="2" id="KW-0472">Membrane</keyword>
<accession>A0A5C6B784</accession>
<proteinExistence type="predicted"/>
<dbReference type="AlphaFoldDB" id="A0A5C6B784"/>
<dbReference type="EMBL" id="SJPP01000003">
    <property type="protein sequence ID" value="TWU07331.1"/>
    <property type="molecule type" value="Genomic_DNA"/>
</dbReference>
<keyword evidence="2" id="KW-0812">Transmembrane</keyword>
<evidence type="ECO:0000313" key="3">
    <source>
        <dbReference type="EMBL" id="TWU07331.1"/>
    </source>
</evidence>
<organism evidence="3 4">
    <name type="scientific">Symmachiella macrocystis</name>
    <dbReference type="NCBI Taxonomy" id="2527985"/>
    <lineage>
        <taxon>Bacteria</taxon>
        <taxon>Pseudomonadati</taxon>
        <taxon>Planctomycetota</taxon>
        <taxon>Planctomycetia</taxon>
        <taxon>Planctomycetales</taxon>
        <taxon>Planctomycetaceae</taxon>
        <taxon>Symmachiella</taxon>
    </lineage>
</organism>
<comment type="caution">
    <text evidence="3">The sequence shown here is derived from an EMBL/GenBank/DDBJ whole genome shotgun (WGS) entry which is preliminary data.</text>
</comment>
<feature type="compositionally biased region" description="Low complexity" evidence="1">
    <location>
        <begin position="363"/>
        <end position="375"/>
    </location>
</feature>
<keyword evidence="2" id="KW-1133">Transmembrane helix</keyword>
<evidence type="ECO:0000313" key="4">
    <source>
        <dbReference type="Proteomes" id="UP000320735"/>
    </source>
</evidence>